<dbReference type="Proteomes" id="UP001152561">
    <property type="component" value="Unassembled WGS sequence"/>
</dbReference>
<name>A0A9Q1QT69_9SOLA</name>
<sequence>MAIYLINQRQSRMKVLGVRTCNFFWSATEKDEFNIIKKRRIDTGRIIYLEQLKDSHCDIMSKGEKSRQLHRGAQRMISIYTRDAPRQGEHHIRAFINQGS</sequence>
<dbReference type="EMBL" id="JAJAGQ010000023">
    <property type="protein sequence ID" value="KAJ8527519.1"/>
    <property type="molecule type" value="Genomic_DNA"/>
</dbReference>
<keyword evidence="2" id="KW-1185">Reference proteome</keyword>
<reference evidence="2" key="1">
    <citation type="journal article" date="2023" name="Proc. Natl. Acad. Sci. U.S.A.">
        <title>Genomic and structural basis for evolution of tropane alkaloid biosynthesis.</title>
        <authorList>
            <person name="Wanga Y.-J."/>
            <person name="Taina T."/>
            <person name="Yua J.-Y."/>
            <person name="Lia J."/>
            <person name="Xua B."/>
            <person name="Chenc J."/>
            <person name="D'Auriad J.C."/>
            <person name="Huanga J.-P."/>
            <person name="Huanga S.-X."/>
        </authorList>
    </citation>
    <scope>NUCLEOTIDE SEQUENCE [LARGE SCALE GENOMIC DNA]</scope>
    <source>
        <strain evidence="2">cv. KIB-2019</strain>
    </source>
</reference>
<evidence type="ECO:0000313" key="1">
    <source>
        <dbReference type="EMBL" id="KAJ8527519.1"/>
    </source>
</evidence>
<proteinExistence type="predicted"/>
<comment type="caution">
    <text evidence="1">The sequence shown here is derived from an EMBL/GenBank/DDBJ whole genome shotgun (WGS) entry which is preliminary data.</text>
</comment>
<organism evidence="1 2">
    <name type="scientific">Anisodus acutangulus</name>
    <dbReference type="NCBI Taxonomy" id="402998"/>
    <lineage>
        <taxon>Eukaryota</taxon>
        <taxon>Viridiplantae</taxon>
        <taxon>Streptophyta</taxon>
        <taxon>Embryophyta</taxon>
        <taxon>Tracheophyta</taxon>
        <taxon>Spermatophyta</taxon>
        <taxon>Magnoliopsida</taxon>
        <taxon>eudicotyledons</taxon>
        <taxon>Gunneridae</taxon>
        <taxon>Pentapetalae</taxon>
        <taxon>asterids</taxon>
        <taxon>lamiids</taxon>
        <taxon>Solanales</taxon>
        <taxon>Solanaceae</taxon>
        <taxon>Solanoideae</taxon>
        <taxon>Hyoscyameae</taxon>
        <taxon>Anisodus</taxon>
    </lineage>
</organism>
<accession>A0A9Q1QT69</accession>
<dbReference type="AlphaFoldDB" id="A0A9Q1QT69"/>
<dbReference type="OrthoDB" id="1750780at2759"/>
<protein>
    <submittedName>
        <fullName evidence="1">Uncharacterized protein</fullName>
    </submittedName>
</protein>
<gene>
    <name evidence="1" type="ORF">K7X08_014970</name>
</gene>
<evidence type="ECO:0000313" key="2">
    <source>
        <dbReference type="Proteomes" id="UP001152561"/>
    </source>
</evidence>